<dbReference type="InterPro" id="IPR001451">
    <property type="entry name" value="Hexapep"/>
</dbReference>
<keyword evidence="8" id="KW-0175">Coiled coil</keyword>
<protein>
    <recommendedName>
        <fullName evidence="7">UDP-3-O-acylglucosamine N-acyltransferase</fullName>
        <ecNumber evidence="7">2.3.1.191</ecNumber>
    </recommendedName>
</protein>
<evidence type="ECO:0000313" key="10">
    <source>
        <dbReference type="EMBL" id="HHE55860.1"/>
    </source>
</evidence>
<feature type="coiled-coil region" evidence="8">
    <location>
        <begin position="316"/>
        <end position="347"/>
    </location>
</feature>
<evidence type="ECO:0000256" key="6">
    <source>
        <dbReference type="ARBA" id="ARBA00023315"/>
    </source>
</evidence>
<dbReference type="EMBL" id="DRTD01000652">
    <property type="protein sequence ID" value="HHE55860.1"/>
    <property type="molecule type" value="Genomic_DNA"/>
</dbReference>
<dbReference type="PANTHER" id="PTHR43378:SF2">
    <property type="entry name" value="UDP-3-O-ACYLGLUCOSAMINE N-ACYLTRANSFERASE 1, MITOCHONDRIAL-RELATED"/>
    <property type="match status" value="1"/>
</dbReference>
<dbReference type="AlphaFoldDB" id="A0A7V5H4X4"/>
<comment type="catalytic activity">
    <reaction evidence="7">
        <text>a UDP-3-O-[(3R)-3-hydroxyacyl]-alpha-D-glucosamine + a (3R)-hydroxyacyl-[ACP] = a UDP-2-N,3-O-bis[(3R)-3-hydroxyacyl]-alpha-D-glucosamine + holo-[ACP] + H(+)</text>
        <dbReference type="Rhea" id="RHEA:53836"/>
        <dbReference type="Rhea" id="RHEA-COMP:9685"/>
        <dbReference type="Rhea" id="RHEA-COMP:9945"/>
        <dbReference type="ChEBI" id="CHEBI:15378"/>
        <dbReference type="ChEBI" id="CHEBI:64479"/>
        <dbReference type="ChEBI" id="CHEBI:78827"/>
        <dbReference type="ChEBI" id="CHEBI:137740"/>
        <dbReference type="ChEBI" id="CHEBI:137748"/>
        <dbReference type="EC" id="2.3.1.191"/>
    </reaction>
</comment>
<dbReference type="EC" id="2.3.1.191" evidence="7"/>
<dbReference type="HAMAP" id="MF_00523">
    <property type="entry name" value="LpxD"/>
    <property type="match status" value="1"/>
</dbReference>
<keyword evidence="5 7" id="KW-0443">Lipid metabolism</keyword>
<keyword evidence="6 7" id="KW-0012">Acyltransferase</keyword>
<dbReference type="GO" id="GO:0016410">
    <property type="term" value="F:N-acyltransferase activity"/>
    <property type="evidence" value="ECO:0007669"/>
    <property type="project" value="InterPro"/>
</dbReference>
<evidence type="ECO:0000256" key="5">
    <source>
        <dbReference type="ARBA" id="ARBA00023098"/>
    </source>
</evidence>
<evidence type="ECO:0000256" key="4">
    <source>
        <dbReference type="ARBA" id="ARBA00022737"/>
    </source>
</evidence>
<sequence length="348" mass="37772">MRNCMKLKDIAAALNGQLHGPEDLEIMGPGKIEEAQTGQITFLANPKYQQYIASTRASAIVIDQELPDLKIPYILVSNAYLAFMQVLRLFTPRQHDYFDGVSEQAIVDPTAELHPSVKVGPLAYVGPNVKVGKNTVIYPGVVLLKNVKVGEDCILYPNVSVREDCVIGNRVILHNGVVVGSDGFGFAPFNGVYHKIPQIGNVIIEDDVEIGANSAIDRATTGSTIIHRGCKFDNLVQIAHNVKVGENTAIAAQSGIAGSAEIGKNVIMAGQVGVVGHIKVHDNVIIAAKSGVSKDVPQGKVMFGIPAMEMNKKKRIEASMRHLPDLMKRIRELEKELEELKATLKNKL</sequence>
<keyword evidence="4 7" id="KW-0677">Repeat</keyword>
<gene>
    <name evidence="7 10" type="primary">lpxD</name>
    <name evidence="10" type="ORF">ENL21_08765</name>
</gene>
<name>A0A7V5H4X4_CALAY</name>
<evidence type="ECO:0000256" key="1">
    <source>
        <dbReference type="ARBA" id="ARBA00022516"/>
    </source>
</evidence>
<dbReference type="UniPathway" id="UPA00973"/>
<accession>A0A7V5H4X4</accession>
<reference evidence="10" key="1">
    <citation type="journal article" date="2020" name="mSystems">
        <title>Genome- and Community-Level Interaction Insights into Carbon Utilization and Element Cycling Functions of Hydrothermarchaeota in Hydrothermal Sediment.</title>
        <authorList>
            <person name="Zhou Z."/>
            <person name="Liu Y."/>
            <person name="Xu W."/>
            <person name="Pan J."/>
            <person name="Luo Z.H."/>
            <person name="Li M."/>
        </authorList>
    </citation>
    <scope>NUCLEOTIDE SEQUENCE [LARGE SCALE GENOMIC DNA]</scope>
    <source>
        <strain evidence="10">HyVt-76</strain>
    </source>
</reference>
<comment type="subunit">
    <text evidence="7">Homotrimer.</text>
</comment>
<dbReference type="Pfam" id="PF04613">
    <property type="entry name" value="LpxD"/>
    <property type="match status" value="1"/>
</dbReference>
<dbReference type="PANTHER" id="PTHR43378">
    <property type="entry name" value="UDP-3-O-ACYLGLUCOSAMINE N-ACYLTRANSFERASE"/>
    <property type="match status" value="1"/>
</dbReference>
<dbReference type="InterPro" id="IPR007691">
    <property type="entry name" value="LpxD"/>
</dbReference>
<dbReference type="GO" id="GO:0009245">
    <property type="term" value="P:lipid A biosynthetic process"/>
    <property type="evidence" value="ECO:0007669"/>
    <property type="project" value="UniProtKB-UniRule"/>
</dbReference>
<keyword evidence="2 7" id="KW-0441">Lipid A biosynthesis</keyword>
<organism evidence="10">
    <name type="scientific">Caldithrix abyssi</name>
    <dbReference type="NCBI Taxonomy" id="187145"/>
    <lineage>
        <taxon>Bacteria</taxon>
        <taxon>Pseudomonadati</taxon>
        <taxon>Calditrichota</taxon>
        <taxon>Calditrichia</taxon>
        <taxon>Calditrichales</taxon>
        <taxon>Calditrichaceae</taxon>
        <taxon>Caldithrix</taxon>
    </lineage>
</organism>
<dbReference type="SUPFAM" id="SSF51161">
    <property type="entry name" value="Trimeric LpxA-like enzymes"/>
    <property type="match status" value="1"/>
</dbReference>
<comment type="pathway">
    <text evidence="7">Bacterial outer membrane biogenesis; LPS lipid A biosynthesis.</text>
</comment>
<dbReference type="Gene3D" id="3.40.1390.10">
    <property type="entry name" value="MurE/MurF, N-terminal domain"/>
    <property type="match status" value="1"/>
</dbReference>
<dbReference type="Proteomes" id="UP000886111">
    <property type="component" value="Unassembled WGS sequence"/>
</dbReference>
<proteinExistence type="inferred from homology"/>
<evidence type="ECO:0000256" key="3">
    <source>
        <dbReference type="ARBA" id="ARBA00022679"/>
    </source>
</evidence>
<comment type="caution">
    <text evidence="10">The sequence shown here is derived from an EMBL/GenBank/DDBJ whole genome shotgun (WGS) entry which is preliminary data.</text>
</comment>
<dbReference type="GO" id="GO:0103118">
    <property type="term" value="F:UDP-3-O-[(3R)-3-hydroxyacyl]-glucosamine N-acyltransferase activity"/>
    <property type="evidence" value="ECO:0007669"/>
    <property type="project" value="UniProtKB-EC"/>
</dbReference>
<dbReference type="NCBIfam" id="NF002060">
    <property type="entry name" value="PRK00892.1"/>
    <property type="match status" value="1"/>
</dbReference>
<evidence type="ECO:0000256" key="8">
    <source>
        <dbReference type="SAM" id="Coils"/>
    </source>
</evidence>
<dbReference type="NCBIfam" id="TIGR01853">
    <property type="entry name" value="lipid_A_lpxD"/>
    <property type="match status" value="1"/>
</dbReference>
<evidence type="ECO:0000256" key="7">
    <source>
        <dbReference type="HAMAP-Rule" id="MF_00523"/>
    </source>
</evidence>
<dbReference type="InterPro" id="IPR020573">
    <property type="entry name" value="UDP_GlcNAc_AcTrfase_non-rep"/>
</dbReference>
<dbReference type="Pfam" id="PF00132">
    <property type="entry name" value="Hexapep"/>
    <property type="match status" value="3"/>
</dbReference>
<keyword evidence="1 7" id="KW-0444">Lipid biosynthesis</keyword>
<evidence type="ECO:0000256" key="2">
    <source>
        <dbReference type="ARBA" id="ARBA00022556"/>
    </source>
</evidence>
<dbReference type="GO" id="GO:0016020">
    <property type="term" value="C:membrane"/>
    <property type="evidence" value="ECO:0007669"/>
    <property type="project" value="GOC"/>
</dbReference>
<comment type="function">
    <text evidence="7">Catalyzes the N-acylation of UDP-3-O-acylglucosamine using 3-hydroxyacyl-ACP as the acyl donor. Is involved in the biosynthesis of lipid A, a phosphorylated glycolipid that anchors the lipopolysaccharide to the outer membrane of the cell.</text>
</comment>
<feature type="domain" description="UDP-3-O-[3-hydroxymyristoyl] glucosamine N-acyltransferase non-repeat region" evidence="9">
    <location>
        <begin position="23"/>
        <end position="89"/>
    </location>
</feature>
<feature type="active site" description="Proton acceptor" evidence="7">
    <location>
        <position position="240"/>
    </location>
</feature>
<dbReference type="Gene3D" id="2.160.10.10">
    <property type="entry name" value="Hexapeptide repeat proteins"/>
    <property type="match status" value="1"/>
</dbReference>
<comment type="similarity">
    <text evidence="7">Belongs to the transferase hexapeptide repeat family. LpxD subfamily.</text>
</comment>
<keyword evidence="3 7" id="KW-0808">Transferase</keyword>
<dbReference type="CDD" id="cd03352">
    <property type="entry name" value="LbH_LpxD"/>
    <property type="match status" value="1"/>
</dbReference>
<dbReference type="InterPro" id="IPR011004">
    <property type="entry name" value="Trimer_LpxA-like_sf"/>
</dbReference>
<evidence type="ECO:0000259" key="9">
    <source>
        <dbReference type="Pfam" id="PF04613"/>
    </source>
</evidence>